<feature type="transmembrane region" description="Helical" evidence="1">
    <location>
        <begin position="12"/>
        <end position="32"/>
    </location>
</feature>
<keyword evidence="1" id="KW-0812">Transmembrane</keyword>
<sequence length="136" mass="14043">MEQSALGGAAYGMLLVLGLAMGLVGGFTHAWHLGQIPIASVVWVLLLFGICWGAGLMMRSKLGAGLVAVGWLLVSMAFSLKWAAGDLVIAGDLAGYLYLYGGAVAVVVAFLLAPSSPASGSWLLYGQQSKNPAQDM</sequence>
<evidence type="ECO:0000313" key="2">
    <source>
        <dbReference type="EMBL" id="MBB5080942.1"/>
    </source>
</evidence>
<accession>A0A7W8A7B7</accession>
<dbReference type="Pfam" id="PF19608">
    <property type="entry name" value="DUF6113"/>
    <property type="match status" value="1"/>
</dbReference>
<gene>
    <name evidence="2" type="ORF">HNR40_006431</name>
</gene>
<dbReference type="AlphaFoldDB" id="A0A7W8A7B7"/>
<evidence type="ECO:0000313" key="3">
    <source>
        <dbReference type="Proteomes" id="UP000568380"/>
    </source>
</evidence>
<keyword evidence="2" id="KW-0012">Acyltransferase</keyword>
<comment type="caution">
    <text evidence="2">The sequence shown here is derived from an EMBL/GenBank/DDBJ whole genome shotgun (WGS) entry which is preliminary data.</text>
</comment>
<dbReference type="Proteomes" id="UP000568380">
    <property type="component" value="Unassembled WGS sequence"/>
</dbReference>
<keyword evidence="2" id="KW-0808">Transferase</keyword>
<proteinExistence type="predicted"/>
<dbReference type="GO" id="GO:0016746">
    <property type="term" value="F:acyltransferase activity"/>
    <property type="evidence" value="ECO:0007669"/>
    <property type="project" value="UniProtKB-KW"/>
</dbReference>
<organism evidence="2 3">
    <name type="scientific">Nonomuraea endophytica</name>
    <dbReference type="NCBI Taxonomy" id="714136"/>
    <lineage>
        <taxon>Bacteria</taxon>
        <taxon>Bacillati</taxon>
        <taxon>Actinomycetota</taxon>
        <taxon>Actinomycetes</taxon>
        <taxon>Streptosporangiales</taxon>
        <taxon>Streptosporangiaceae</taxon>
        <taxon>Nonomuraea</taxon>
    </lineage>
</organism>
<keyword evidence="1" id="KW-1133">Transmembrane helix</keyword>
<dbReference type="RefSeq" id="WP_184967829.1">
    <property type="nucleotide sequence ID" value="NZ_JACHIN010000009.1"/>
</dbReference>
<name>A0A7W8A7B7_9ACTN</name>
<dbReference type="InterPro" id="IPR046095">
    <property type="entry name" value="DUF6113"/>
</dbReference>
<feature type="transmembrane region" description="Helical" evidence="1">
    <location>
        <begin position="64"/>
        <end position="84"/>
    </location>
</feature>
<reference evidence="2 3" key="1">
    <citation type="submission" date="2020-08" db="EMBL/GenBank/DDBJ databases">
        <title>Genomic Encyclopedia of Type Strains, Phase IV (KMG-IV): sequencing the most valuable type-strain genomes for metagenomic binning, comparative biology and taxonomic classification.</title>
        <authorList>
            <person name="Goeker M."/>
        </authorList>
    </citation>
    <scope>NUCLEOTIDE SEQUENCE [LARGE SCALE GENOMIC DNA]</scope>
    <source>
        <strain evidence="2 3">DSM 45385</strain>
    </source>
</reference>
<keyword evidence="3" id="KW-1185">Reference proteome</keyword>
<keyword evidence="1" id="KW-0472">Membrane</keyword>
<dbReference type="EMBL" id="JACHIN010000009">
    <property type="protein sequence ID" value="MBB5080942.1"/>
    <property type="molecule type" value="Genomic_DNA"/>
</dbReference>
<evidence type="ECO:0000256" key="1">
    <source>
        <dbReference type="SAM" id="Phobius"/>
    </source>
</evidence>
<protein>
    <submittedName>
        <fullName evidence="2">Surface polysaccharide O-acyltransferase-like enzyme</fullName>
    </submittedName>
</protein>
<feature type="transmembrane region" description="Helical" evidence="1">
    <location>
        <begin position="38"/>
        <end position="57"/>
    </location>
</feature>